<dbReference type="Gene3D" id="2.40.160.210">
    <property type="entry name" value="Acyl-CoA thioesterase, double hotdog domain"/>
    <property type="match status" value="1"/>
</dbReference>
<dbReference type="HOGENOM" id="CLU_074337_0_0_11"/>
<dbReference type="Proteomes" id="UP000005442">
    <property type="component" value="Chromosome"/>
</dbReference>
<evidence type="ECO:0008006" key="5">
    <source>
        <dbReference type="Google" id="ProtNLM"/>
    </source>
</evidence>
<dbReference type="AlphaFoldDB" id="G8RHQ4"/>
<keyword evidence="4" id="KW-1185">Reference proteome</keyword>
<dbReference type="InterPro" id="IPR049450">
    <property type="entry name" value="ACOT8-like_C"/>
</dbReference>
<dbReference type="OrthoDB" id="4968093at2"/>
<dbReference type="InterPro" id="IPR049449">
    <property type="entry name" value="TesB_ACOT8-like_N"/>
</dbReference>
<dbReference type="KEGG" id="mrh:MycrhN_0213"/>
<dbReference type="STRING" id="710685.MycrhN_0213"/>
<evidence type="ECO:0000313" key="3">
    <source>
        <dbReference type="EMBL" id="AEV70856.1"/>
    </source>
</evidence>
<dbReference type="eggNOG" id="COG2050">
    <property type="taxonomic scope" value="Bacteria"/>
</dbReference>
<organism evidence="3 4">
    <name type="scientific">Mycolicibacterium rhodesiae (strain NBB3)</name>
    <name type="common">Mycobacterium rhodesiae</name>
    <dbReference type="NCBI Taxonomy" id="710685"/>
    <lineage>
        <taxon>Bacteria</taxon>
        <taxon>Bacillati</taxon>
        <taxon>Actinomycetota</taxon>
        <taxon>Actinomycetes</taxon>
        <taxon>Mycobacteriales</taxon>
        <taxon>Mycobacteriaceae</taxon>
        <taxon>Mycolicibacterium</taxon>
    </lineage>
</organism>
<dbReference type="InterPro" id="IPR029069">
    <property type="entry name" value="HotDog_dom_sf"/>
</dbReference>
<evidence type="ECO:0000313" key="4">
    <source>
        <dbReference type="Proteomes" id="UP000005442"/>
    </source>
</evidence>
<accession>G8RHQ4</accession>
<dbReference type="Pfam" id="PF13622">
    <property type="entry name" value="4HBT_3"/>
    <property type="match status" value="1"/>
</dbReference>
<evidence type="ECO:0000259" key="2">
    <source>
        <dbReference type="Pfam" id="PF20789"/>
    </source>
</evidence>
<feature type="domain" description="Acyl-CoA thioesterase-like N-terminal HotDog" evidence="1">
    <location>
        <begin position="33"/>
        <end position="108"/>
    </location>
</feature>
<sequence>MAESTIAPETAYFDRRGGSFHPRSIARGGWGALISGHVVGGLLGWAVEKFVDDTEFLPARLTVDLPRPAAIEPVEVHTREIRGGKRLRLVEAVMHQQDKIVGQATGLFLRRSDQPSGTIWSPRVEMPPIPTNVQPNASPLFVRTYGWGTSIQAPDEDWPYDGEAKYTWLSLTQPLFDDEPLTPFTRAAMAADVTASLVNWSSEGLKFINADYTLTLSRLPKGDLIGLASHSHSTQDGIATGSAILFDEHGEVGSSISVSVAQSGFAPPPR</sequence>
<dbReference type="PATRIC" id="fig|710685.3.peg.218"/>
<dbReference type="SUPFAM" id="SSF54637">
    <property type="entry name" value="Thioesterase/thiol ester dehydrase-isomerase"/>
    <property type="match status" value="1"/>
</dbReference>
<evidence type="ECO:0000259" key="1">
    <source>
        <dbReference type="Pfam" id="PF13622"/>
    </source>
</evidence>
<dbReference type="Pfam" id="PF20789">
    <property type="entry name" value="4HBT_3C"/>
    <property type="match status" value="1"/>
</dbReference>
<dbReference type="InterPro" id="IPR042171">
    <property type="entry name" value="Acyl-CoA_hotdog"/>
</dbReference>
<reference evidence="3 4" key="1">
    <citation type="submission" date="2011-12" db="EMBL/GenBank/DDBJ databases">
        <title>Complete sequence of Mycobacterium rhodesiae NBB3.</title>
        <authorList>
            <consortium name="US DOE Joint Genome Institute"/>
            <person name="Lucas S."/>
            <person name="Han J."/>
            <person name="Lapidus A."/>
            <person name="Cheng J.-F."/>
            <person name="Goodwin L."/>
            <person name="Pitluck S."/>
            <person name="Peters L."/>
            <person name="Mikhailova N."/>
            <person name="Gu W."/>
            <person name="Detter J.C."/>
            <person name="Han C."/>
            <person name="Tapia R."/>
            <person name="Land M."/>
            <person name="Hauser L."/>
            <person name="Kyrpides N."/>
            <person name="Ivanova N."/>
            <person name="Pagani I."/>
            <person name="Mattes T."/>
            <person name="Holmes A."/>
            <person name="Rutledge P."/>
            <person name="Paulsen I."/>
            <person name="Coleman N."/>
            <person name="Woyke T."/>
        </authorList>
    </citation>
    <scope>NUCLEOTIDE SEQUENCE [LARGE SCALE GENOMIC DNA]</scope>
    <source>
        <strain evidence="3 4">NBB3</strain>
    </source>
</reference>
<feature type="domain" description="Acyl-CoA thioesterase-like C-terminal" evidence="2">
    <location>
        <begin position="146"/>
        <end position="253"/>
    </location>
</feature>
<name>G8RHQ4_MYCRN</name>
<proteinExistence type="predicted"/>
<protein>
    <recommendedName>
        <fullName evidence="5">Thioesterase</fullName>
    </recommendedName>
</protein>
<gene>
    <name evidence="3" type="ordered locus">MycrhN_0213</name>
</gene>
<dbReference type="EMBL" id="CP003169">
    <property type="protein sequence ID" value="AEV70856.1"/>
    <property type="molecule type" value="Genomic_DNA"/>
</dbReference>